<dbReference type="VEuPathDB" id="HostDB:ENSCPOG00000005159"/>
<evidence type="ECO:0000256" key="3">
    <source>
        <dbReference type="ARBA" id="ARBA00006169"/>
    </source>
</evidence>
<dbReference type="CTD" id="120526"/>
<dbReference type="GO" id="GO:0001671">
    <property type="term" value="F:ATPase activator activity"/>
    <property type="evidence" value="ECO:0007669"/>
    <property type="project" value="Ensembl"/>
</dbReference>
<dbReference type="InterPro" id="IPR036671">
    <property type="entry name" value="DPH_MB_sf"/>
</dbReference>
<dbReference type="SMART" id="SM00271">
    <property type="entry name" value="DnaJ"/>
    <property type="match status" value="1"/>
</dbReference>
<dbReference type="SUPFAM" id="SSF144217">
    <property type="entry name" value="CSL zinc finger"/>
    <property type="match status" value="1"/>
</dbReference>
<accession>H0V4T5</accession>
<dbReference type="CDD" id="cd06257">
    <property type="entry name" value="DnaJ"/>
    <property type="match status" value="1"/>
</dbReference>
<dbReference type="GeneTree" id="ENSGT00390000005430"/>
<dbReference type="GO" id="GO:0015629">
    <property type="term" value="C:actin cytoskeleton"/>
    <property type="evidence" value="ECO:0007669"/>
    <property type="project" value="Ensembl"/>
</dbReference>
<evidence type="ECO:0000256" key="1">
    <source>
        <dbReference type="ARBA" id="ARBA00004245"/>
    </source>
</evidence>
<evidence type="ECO:0000259" key="15">
    <source>
        <dbReference type="PROSITE" id="PS50076"/>
    </source>
</evidence>
<evidence type="ECO:0000256" key="5">
    <source>
        <dbReference type="ARBA" id="ARBA00022490"/>
    </source>
</evidence>
<keyword evidence="18" id="KW-1185">Reference proteome</keyword>
<dbReference type="Gene3D" id="1.10.287.110">
    <property type="entry name" value="DnaJ domain"/>
    <property type="match status" value="1"/>
</dbReference>
<dbReference type="PRINTS" id="PR00625">
    <property type="entry name" value="JDOMAIN"/>
</dbReference>
<feature type="domain" description="J" evidence="15">
    <location>
        <begin position="10"/>
        <end position="81"/>
    </location>
</feature>
<evidence type="ECO:0000256" key="11">
    <source>
        <dbReference type="ARBA" id="ARBA00065035"/>
    </source>
</evidence>
<dbReference type="EMBL" id="AAKN02048401">
    <property type="status" value="NOT_ANNOTATED_CDS"/>
    <property type="molecule type" value="Genomic_DNA"/>
</dbReference>
<keyword evidence="8" id="KW-0249">Electron transport</keyword>
<comment type="subunit">
    <text evidence="11">Monomer and homooligomer. Iron binding promotes oligomerization.</text>
</comment>
<sequence length="148" mass="16842">MALEQIPKKDWYSVLGADPSADVSDLKQKYQKLILMYHPDKQSCAAPAETLEEHRQRFIEVDQAWKILGNEESKKEYDLQWHEDKLRSVGPVGAQVYLEEMSWNEGDRSFSLGCRCGGTYSVCEQEAAVVSLVPCDTCSLMVELLRHS</sequence>
<dbReference type="FunFam" id="1.10.287.110:FF:000056">
    <property type="entry name" value="DnaJ (Hsp40) homolog, subfamily C, member 24"/>
    <property type="match status" value="1"/>
</dbReference>
<reference evidence="18" key="1">
    <citation type="journal article" date="2011" name="Nature">
        <title>A high-resolution map of human evolutionary constraint using 29 mammals.</title>
        <authorList>
            <person name="Lindblad-Toh K."/>
            <person name="Garber M."/>
            <person name="Zuk O."/>
            <person name="Lin M.F."/>
            <person name="Parker B.J."/>
            <person name="Washietl S."/>
            <person name="Kheradpour P."/>
            <person name="Ernst J."/>
            <person name="Jordan G."/>
            <person name="Mauceli E."/>
            <person name="Ward L.D."/>
            <person name="Lowe C.B."/>
            <person name="Holloway A.K."/>
            <person name="Clamp M."/>
            <person name="Gnerre S."/>
            <person name="Alfoldi J."/>
            <person name="Beal K."/>
            <person name="Chang J."/>
            <person name="Clawson H."/>
            <person name="Cuff J."/>
            <person name="Di Palma F."/>
            <person name="Fitzgerald S."/>
            <person name="Flicek P."/>
            <person name="Guttman M."/>
            <person name="Hubisz M.J."/>
            <person name="Jaffe D.B."/>
            <person name="Jungreis I."/>
            <person name="Kent W.J."/>
            <person name="Kostka D."/>
            <person name="Lara M."/>
            <person name="Martins A.L."/>
            <person name="Massingham T."/>
            <person name="Moltke I."/>
            <person name="Raney B.J."/>
            <person name="Rasmussen M.D."/>
            <person name="Robinson J."/>
            <person name="Stark A."/>
            <person name="Vilella A.J."/>
            <person name="Wen J."/>
            <person name="Xie X."/>
            <person name="Zody M.C."/>
            <person name="Baldwin J."/>
            <person name="Bloom T."/>
            <person name="Chin C.W."/>
            <person name="Heiman D."/>
            <person name="Nicol R."/>
            <person name="Nusbaum C."/>
            <person name="Young S."/>
            <person name="Wilkinson J."/>
            <person name="Worley K.C."/>
            <person name="Kovar C.L."/>
            <person name="Muzny D.M."/>
            <person name="Gibbs R.A."/>
            <person name="Cree A."/>
            <person name="Dihn H.H."/>
            <person name="Fowler G."/>
            <person name="Jhangiani S."/>
            <person name="Joshi V."/>
            <person name="Lee S."/>
            <person name="Lewis L.R."/>
            <person name="Nazareth L.V."/>
            <person name="Okwuonu G."/>
            <person name="Santibanez J."/>
            <person name="Warren W.C."/>
            <person name="Mardis E.R."/>
            <person name="Weinstock G.M."/>
            <person name="Wilson R.K."/>
            <person name="Delehaunty K."/>
            <person name="Dooling D."/>
            <person name="Fronik C."/>
            <person name="Fulton L."/>
            <person name="Fulton B."/>
            <person name="Graves T."/>
            <person name="Minx P."/>
            <person name="Sodergren E."/>
            <person name="Birney E."/>
            <person name="Margulies E.H."/>
            <person name="Herrero J."/>
            <person name="Green E.D."/>
            <person name="Haussler D."/>
            <person name="Siepel A."/>
            <person name="Goldman N."/>
            <person name="Pollard K.S."/>
            <person name="Pedersen J.S."/>
            <person name="Lander E.S."/>
            <person name="Kellis M."/>
        </authorList>
    </citation>
    <scope>NUCLEOTIDE SEQUENCE [LARGE SCALE GENOMIC DNA]</scope>
    <source>
        <strain evidence="18">2N</strain>
    </source>
</reference>
<gene>
    <name evidence="17" type="primary">DNAJC24</name>
</gene>
<dbReference type="RefSeq" id="XP_003464529.1">
    <property type="nucleotide sequence ID" value="XM_003464481.5"/>
</dbReference>
<dbReference type="Gene3D" id="3.10.660.10">
    <property type="entry name" value="DPH Zinc finger"/>
    <property type="match status" value="1"/>
</dbReference>
<dbReference type="Ensembl" id="ENSCPOT00000005214.3">
    <property type="protein sequence ID" value="ENSCPOP00000004640.3"/>
    <property type="gene ID" value="ENSCPOG00000005159.4"/>
</dbReference>
<evidence type="ECO:0000256" key="14">
    <source>
        <dbReference type="ARBA" id="ARBA00081299"/>
    </source>
</evidence>
<dbReference type="GO" id="GO:0008198">
    <property type="term" value="F:ferrous iron binding"/>
    <property type="evidence" value="ECO:0007669"/>
    <property type="project" value="Ensembl"/>
</dbReference>
<dbReference type="FunCoup" id="H0V4T5">
    <property type="interactions" value="2608"/>
</dbReference>
<dbReference type="GO" id="GO:0008270">
    <property type="term" value="F:zinc ion binding"/>
    <property type="evidence" value="ECO:0007669"/>
    <property type="project" value="Ensembl"/>
</dbReference>
<dbReference type="KEGG" id="cpoc:100726814"/>
<keyword evidence="5" id="KW-0963">Cytoplasm</keyword>
<dbReference type="PANTHER" id="PTHR45255:SF1">
    <property type="entry name" value="DNAJ HOMOLOG SUBFAMILY C MEMBER 24"/>
    <property type="match status" value="1"/>
</dbReference>
<dbReference type="InterPro" id="IPR007872">
    <property type="entry name" value="DPH_MB_dom"/>
</dbReference>
<reference evidence="17" key="2">
    <citation type="submission" date="2025-08" db="UniProtKB">
        <authorList>
            <consortium name="Ensembl"/>
        </authorList>
    </citation>
    <scope>IDENTIFICATION</scope>
    <source>
        <strain evidence="17">2N</strain>
    </source>
</reference>
<evidence type="ECO:0000256" key="6">
    <source>
        <dbReference type="ARBA" id="ARBA00022723"/>
    </source>
</evidence>
<dbReference type="OrthoDB" id="66964at2759"/>
<dbReference type="GO" id="GO:0017183">
    <property type="term" value="P:protein histidyl modification to diphthamide"/>
    <property type="evidence" value="ECO:0007669"/>
    <property type="project" value="Ensembl"/>
</dbReference>
<dbReference type="SUPFAM" id="SSF46565">
    <property type="entry name" value="Chaperone J-domain"/>
    <property type="match status" value="1"/>
</dbReference>
<organism evidence="17 18">
    <name type="scientific">Cavia porcellus</name>
    <name type="common">Guinea pig</name>
    <dbReference type="NCBI Taxonomy" id="10141"/>
    <lineage>
        <taxon>Eukaryota</taxon>
        <taxon>Metazoa</taxon>
        <taxon>Chordata</taxon>
        <taxon>Craniata</taxon>
        <taxon>Vertebrata</taxon>
        <taxon>Euteleostomi</taxon>
        <taxon>Mammalia</taxon>
        <taxon>Eutheria</taxon>
        <taxon>Euarchontoglires</taxon>
        <taxon>Glires</taxon>
        <taxon>Rodentia</taxon>
        <taxon>Hystricomorpha</taxon>
        <taxon>Caviidae</taxon>
        <taxon>Cavia</taxon>
    </lineage>
</organism>
<evidence type="ECO:0000256" key="4">
    <source>
        <dbReference type="ARBA" id="ARBA00022448"/>
    </source>
</evidence>
<dbReference type="Proteomes" id="UP000005447">
    <property type="component" value="Unassembled WGS sequence"/>
</dbReference>
<dbReference type="InterPro" id="IPR001623">
    <property type="entry name" value="DnaJ_domain"/>
</dbReference>
<evidence type="ECO:0000256" key="9">
    <source>
        <dbReference type="ARBA" id="ARBA00023004"/>
    </source>
</evidence>
<keyword evidence="7" id="KW-0862">Zinc</keyword>
<reference evidence="17" key="3">
    <citation type="submission" date="2025-09" db="UniProtKB">
        <authorList>
            <consortium name="Ensembl"/>
        </authorList>
    </citation>
    <scope>IDENTIFICATION</scope>
    <source>
        <strain evidence="17">2N</strain>
    </source>
</reference>
<dbReference type="InParanoid" id="H0V4T5"/>
<name>H0V4T5_CAVPO</name>
<protein>
    <recommendedName>
        <fullName evidence="12">DnaJ homolog subfamily C member 24</fullName>
    </recommendedName>
    <alternativeName>
        <fullName evidence="13">CSL-type zinc finger-containing protein 3</fullName>
    </alternativeName>
    <alternativeName>
        <fullName evidence="14">Diphthamide biosynthesis protein 4</fullName>
    </alternativeName>
</protein>
<keyword evidence="10" id="KW-0206">Cytoskeleton</keyword>
<dbReference type="OMA" id="LEDMTWE"/>
<dbReference type="AlphaFoldDB" id="H0V4T5"/>
<evidence type="ECO:0000256" key="10">
    <source>
        <dbReference type="ARBA" id="ARBA00023212"/>
    </source>
</evidence>
<dbReference type="PROSITE" id="PS50076">
    <property type="entry name" value="DNAJ_2"/>
    <property type="match status" value="1"/>
</dbReference>
<proteinExistence type="inferred from homology"/>
<comment type="pathway">
    <text evidence="2">Protein modification; peptidyl-diphthamide biosynthesis.</text>
</comment>
<keyword evidence="9" id="KW-0408">Iron</keyword>
<evidence type="ECO:0000313" key="17">
    <source>
        <dbReference type="Ensembl" id="ENSCPOP00000004640.3"/>
    </source>
</evidence>
<evidence type="ECO:0000256" key="8">
    <source>
        <dbReference type="ARBA" id="ARBA00022982"/>
    </source>
</evidence>
<evidence type="ECO:0000259" key="16">
    <source>
        <dbReference type="PROSITE" id="PS51074"/>
    </source>
</evidence>
<dbReference type="STRING" id="10141.ENSCPOP00000004640"/>
<keyword evidence="6" id="KW-0479">Metal-binding</keyword>
<keyword evidence="4" id="KW-0813">Transport</keyword>
<evidence type="ECO:0000256" key="7">
    <source>
        <dbReference type="ARBA" id="ARBA00022833"/>
    </source>
</evidence>
<dbReference type="GeneID" id="100726814"/>
<evidence type="ECO:0000256" key="2">
    <source>
        <dbReference type="ARBA" id="ARBA00005156"/>
    </source>
</evidence>
<dbReference type="PANTHER" id="PTHR45255">
    <property type="entry name" value="DNAJ HOMOLOG SUBFAMILY C MEMBER 24"/>
    <property type="match status" value="1"/>
</dbReference>
<dbReference type="HOGENOM" id="CLU_017633_7_3_1"/>
<evidence type="ECO:0000256" key="12">
    <source>
        <dbReference type="ARBA" id="ARBA00074366"/>
    </source>
</evidence>
<evidence type="ECO:0000256" key="13">
    <source>
        <dbReference type="ARBA" id="ARBA00076552"/>
    </source>
</evidence>
<dbReference type="Pfam" id="PF00226">
    <property type="entry name" value="DnaJ"/>
    <property type="match status" value="1"/>
</dbReference>
<dbReference type="Bgee" id="ENSCPOG00000005159">
    <property type="expression patterns" value="Expressed in testis and 12 other cell types or tissues"/>
</dbReference>
<comment type="subcellular location">
    <subcellularLocation>
        <location evidence="1">Cytoplasm</location>
        <location evidence="1">Cytoskeleton</location>
    </subcellularLocation>
</comment>
<dbReference type="PROSITE" id="PS51074">
    <property type="entry name" value="DPH_MB"/>
    <property type="match status" value="1"/>
</dbReference>
<comment type="similarity">
    <text evidence="3">Belongs to the DPH4 family.</text>
</comment>
<feature type="domain" description="DPH-type MB" evidence="16">
    <location>
        <begin position="92"/>
        <end position="147"/>
    </location>
</feature>
<dbReference type="Pfam" id="PF05207">
    <property type="entry name" value="Zn_ribbon_CSL"/>
    <property type="match status" value="1"/>
</dbReference>
<dbReference type="FunFam" id="3.10.660.10:FF:000002">
    <property type="entry name" value="DnaJ (Hsp40) homolog, subfamily C, member 24"/>
    <property type="match status" value="1"/>
</dbReference>
<dbReference type="InterPro" id="IPR036869">
    <property type="entry name" value="J_dom_sf"/>
</dbReference>
<evidence type="ECO:0000313" key="18">
    <source>
        <dbReference type="Proteomes" id="UP000005447"/>
    </source>
</evidence>
<dbReference type="eggNOG" id="KOG0715">
    <property type="taxonomic scope" value="Eukaryota"/>
</dbReference>